<dbReference type="GO" id="GO:0090575">
    <property type="term" value="C:RNA polymerase II transcription regulator complex"/>
    <property type="evidence" value="ECO:0007669"/>
    <property type="project" value="TreeGrafter"/>
</dbReference>
<dbReference type="GeneID" id="37005995"/>
<dbReference type="InterPro" id="IPR004827">
    <property type="entry name" value="bZIP"/>
</dbReference>
<evidence type="ECO:0000256" key="1">
    <source>
        <dbReference type="ARBA" id="ARBA00004123"/>
    </source>
</evidence>
<feature type="region of interest" description="Disordered" evidence="3">
    <location>
        <begin position="551"/>
        <end position="632"/>
    </location>
</feature>
<dbReference type="STRING" id="45357.A0A2V1AVY7"/>
<feature type="region of interest" description="Disordered" evidence="3">
    <location>
        <begin position="508"/>
        <end position="529"/>
    </location>
</feature>
<feature type="region of interest" description="Disordered" evidence="3">
    <location>
        <begin position="448"/>
        <end position="468"/>
    </location>
</feature>
<evidence type="ECO:0000256" key="2">
    <source>
        <dbReference type="ARBA" id="ARBA00023242"/>
    </source>
</evidence>
<dbReference type="Proteomes" id="UP000244309">
    <property type="component" value="Unassembled WGS sequence"/>
</dbReference>
<dbReference type="VEuPathDB" id="FungiDB:CXQ85_000662"/>
<dbReference type="GO" id="GO:0001228">
    <property type="term" value="F:DNA-binding transcription activator activity, RNA polymerase II-specific"/>
    <property type="evidence" value="ECO:0007669"/>
    <property type="project" value="TreeGrafter"/>
</dbReference>
<feature type="compositionally biased region" description="Low complexity" evidence="3">
    <location>
        <begin position="602"/>
        <end position="621"/>
    </location>
</feature>
<dbReference type="PANTHER" id="PTHR40621:SF7">
    <property type="entry name" value="BZIP DOMAIN-CONTAINING PROTEIN"/>
    <property type="match status" value="1"/>
</dbReference>
<evidence type="ECO:0000313" key="5">
    <source>
        <dbReference type="EMBL" id="PVH21676.1"/>
    </source>
</evidence>
<sequence>MSTRGPQIAPRTSMAPSPSAASNMSMNASSPESASPGSSIAPAPNSVTSIVTSREWVLPPRPKPGRKPSVDTPASKRKAQNRAAQRAFRERRATRVQELEQKLLEVEKEKEVKEMGLVNTINKLKFENQFLIKSIEQLKSEFSSLRSSVAGSPASPHHSQSNGPSPKPYGHHQSQNQYHMSQGSSVPRQQQSAYHRGSQSSQSSQGSSAMLHANPNAQSRPSAYNLDVNQSAQHLLNFAKSSPANHSTGSPASSSYSVQQISPAPSADSPPTASLFRHVPSNKSTLISPTSQNATPNKEGKSSNHHNTTDDVDCGVCMKDSCLCEDIGIKEKPVVEEEFNSFTPMAAVSLKGSKKRSRGNSSSLSNSSTGKEIDFTAEFAVKKMPDLKRLKKSPDADKKVTIKKEQETFLPSNPAFNEESPVENCGFCSDDTPCVCREAAKEAARINESLTQKQDEPEQTEEASTSLPPLLNSSAMRKASLPVMHPGPTLEIREFTNLTPGAVPTVVAKEDKQEEEEPESKSGCTGNPGTCAQCQTDPMSTLFCTTVASRAATTSKEPSVAPEQTRPTLNRSGPEKKLPIEASPSKSSDPLEDSKALEAADSQNSSNSSRPNSFAPQTTPSTPLPTTPGGSTTGIFIPCADAYKTLSRHKRFNSVDFTSLVGKLTTRGMQVEVQSVANVIRELDRKVYD</sequence>
<dbReference type="Pfam" id="PF10297">
    <property type="entry name" value="Hap4_Hap_bind"/>
    <property type="match status" value="1"/>
</dbReference>
<keyword evidence="2" id="KW-0539">Nucleus</keyword>
<dbReference type="Gene3D" id="1.20.5.170">
    <property type="match status" value="1"/>
</dbReference>
<evidence type="ECO:0000313" key="6">
    <source>
        <dbReference type="Proteomes" id="UP000244309"/>
    </source>
</evidence>
<feature type="compositionally biased region" description="Low complexity" evidence="3">
    <location>
        <begin position="359"/>
        <end position="368"/>
    </location>
</feature>
<feature type="compositionally biased region" description="Low complexity" evidence="3">
    <location>
        <begin position="262"/>
        <end position="274"/>
    </location>
</feature>
<dbReference type="RefSeq" id="XP_025342616.1">
    <property type="nucleotide sequence ID" value="XM_025484401.1"/>
</dbReference>
<accession>A0A2V1AVY7</accession>
<dbReference type="OrthoDB" id="5374328at2759"/>
<feature type="compositionally biased region" description="Low complexity" evidence="3">
    <location>
        <begin position="13"/>
        <end position="46"/>
    </location>
</feature>
<protein>
    <recommendedName>
        <fullName evidence="4">BZIP domain-containing protein</fullName>
    </recommendedName>
</protein>
<feature type="region of interest" description="Disordered" evidence="3">
    <location>
        <begin position="142"/>
        <end position="311"/>
    </location>
</feature>
<keyword evidence="6" id="KW-1185">Reference proteome</keyword>
<feature type="compositionally biased region" description="Polar residues" evidence="3">
    <location>
        <begin position="215"/>
        <end position="261"/>
    </location>
</feature>
<dbReference type="CDD" id="cd14688">
    <property type="entry name" value="bZIP_YAP"/>
    <property type="match status" value="1"/>
</dbReference>
<feature type="domain" description="BZIP" evidence="4">
    <location>
        <begin position="76"/>
        <end position="91"/>
    </location>
</feature>
<dbReference type="InterPro" id="IPR050936">
    <property type="entry name" value="AP-1-like"/>
</dbReference>
<dbReference type="InterPro" id="IPR046347">
    <property type="entry name" value="bZIP_sf"/>
</dbReference>
<dbReference type="SMART" id="SM00338">
    <property type="entry name" value="BRLZ"/>
    <property type="match status" value="1"/>
</dbReference>
<organism evidence="5 6">
    <name type="scientific">Candidozyma haemuli</name>
    <dbReference type="NCBI Taxonomy" id="45357"/>
    <lineage>
        <taxon>Eukaryota</taxon>
        <taxon>Fungi</taxon>
        <taxon>Dikarya</taxon>
        <taxon>Ascomycota</taxon>
        <taxon>Saccharomycotina</taxon>
        <taxon>Pichiomycetes</taxon>
        <taxon>Metschnikowiaceae</taxon>
        <taxon>Candidozyma</taxon>
    </lineage>
</organism>
<feature type="region of interest" description="Disordered" evidence="3">
    <location>
        <begin position="349"/>
        <end position="370"/>
    </location>
</feature>
<name>A0A2V1AVY7_9ASCO</name>
<feature type="compositionally biased region" description="Polar residues" evidence="3">
    <location>
        <begin position="281"/>
        <end position="296"/>
    </location>
</feature>
<comment type="caution">
    <text evidence="5">The sequence shown here is derived from an EMBL/GenBank/DDBJ whole genome shotgun (WGS) entry which is preliminary data.</text>
</comment>
<evidence type="ECO:0000259" key="4">
    <source>
        <dbReference type="PROSITE" id="PS00036"/>
    </source>
</evidence>
<evidence type="ECO:0000256" key="3">
    <source>
        <dbReference type="SAM" id="MobiDB-lite"/>
    </source>
</evidence>
<dbReference type="PROSITE" id="PS00036">
    <property type="entry name" value="BZIP_BASIC"/>
    <property type="match status" value="1"/>
</dbReference>
<gene>
    <name evidence="5" type="ORF">CXQ85_000662</name>
</gene>
<dbReference type="InterPro" id="IPR018287">
    <property type="entry name" value="Hap4_TF_heteromerisation"/>
</dbReference>
<dbReference type="GO" id="GO:0000976">
    <property type="term" value="F:transcription cis-regulatory region binding"/>
    <property type="evidence" value="ECO:0007669"/>
    <property type="project" value="InterPro"/>
</dbReference>
<dbReference type="SUPFAM" id="SSF57959">
    <property type="entry name" value="Leucine zipper domain"/>
    <property type="match status" value="1"/>
</dbReference>
<proteinExistence type="predicted"/>
<comment type="subcellular location">
    <subcellularLocation>
        <location evidence="1">Nucleus</location>
    </subcellularLocation>
</comment>
<dbReference type="EMBL" id="PKFO01000005">
    <property type="protein sequence ID" value="PVH21676.1"/>
    <property type="molecule type" value="Genomic_DNA"/>
</dbReference>
<reference evidence="5 6" key="1">
    <citation type="submission" date="2017-12" db="EMBL/GenBank/DDBJ databases">
        <title>Genome Sequence of a Multidrug-Resistant Candida haemulonii Isolate from a Patient with Chronic Leg Ulcers in Israel.</title>
        <authorList>
            <person name="Chow N.A."/>
            <person name="Gade L."/>
            <person name="Batra D."/>
            <person name="Rowe L.A."/>
            <person name="Ben-Ami R."/>
            <person name="Loparev V.N."/>
            <person name="Litvintseva A.P."/>
        </authorList>
    </citation>
    <scope>NUCLEOTIDE SEQUENCE [LARGE SCALE GENOMIC DNA]</scope>
    <source>
        <strain evidence="5 6">B11899</strain>
    </source>
</reference>
<feature type="region of interest" description="Disordered" evidence="3">
    <location>
        <begin position="1"/>
        <end position="93"/>
    </location>
</feature>
<dbReference type="AlphaFoldDB" id="A0A2V1AVY7"/>
<dbReference type="PANTHER" id="PTHR40621">
    <property type="entry name" value="TRANSCRIPTION FACTOR KAPC-RELATED"/>
    <property type="match status" value="1"/>
</dbReference>
<feature type="compositionally biased region" description="Low complexity" evidence="3">
    <location>
        <begin position="197"/>
        <end position="208"/>
    </location>
</feature>
<feature type="compositionally biased region" description="Polar residues" evidence="3">
    <location>
        <begin position="172"/>
        <end position="193"/>
    </location>
</feature>